<keyword evidence="3 8" id="KW-0032">Aminotransferase</keyword>
<dbReference type="AlphaFoldDB" id="A0A3B1CTI7"/>
<dbReference type="GO" id="GO:0008652">
    <property type="term" value="P:amino acid biosynthetic process"/>
    <property type="evidence" value="ECO:0007669"/>
    <property type="project" value="UniProtKB-KW"/>
</dbReference>
<evidence type="ECO:0000256" key="7">
    <source>
        <dbReference type="ARBA" id="ARBA00023304"/>
    </source>
</evidence>
<dbReference type="SUPFAM" id="SSF56752">
    <property type="entry name" value="D-aminoacid aminotransferase-like PLP-dependent enzymes"/>
    <property type="match status" value="1"/>
</dbReference>
<keyword evidence="7" id="KW-0100">Branched-chain amino acid biosynthesis</keyword>
<dbReference type="InterPro" id="IPR018300">
    <property type="entry name" value="Aminotrans_IV_CS"/>
</dbReference>
<dbReference type="EMBL" id="UOGD01000378">
    <property type="protein sequence ID" value="VAX27308.1"/>
    <property type="molecule type" value="Genomic_DNA"/>
</dbReference>
<evidence type="ECO:0000256" key="4">
    <source>
        <dbReference type="ARBA" id="ARBA00022605"/>
    </source>
</evidence>
<protein>
    <submittedName>
        <fullName evidence="8">Branched-chain amino acid aminotransferase</fullName>
        <ecNumber evidence="8">2.6.1.42</ecNumber>
    </submittedName>
</protein>
<proteinExistence type="inferred from homology"/>
<comment type="cofactor">
    <cofactor evidence="1">
        <name>pyridoxal 5'-phosphate</name>
        <dbReference type="ChEBI" id="CHEBI:597326"/>
    </cofactor>
</comment>
<dbReference type="PANTHER" id="PTHR11825">
    <property type="entry name" value="SUBGROUP IIII AMINOTRANSFERASE"/>
    <property type="match status" value="1"/>
</dbReference>
<evidence type="ECO:0000256" key="6">
    <source>
        <dbReference type="ARBA" id="ARBA00022898"/>
    </source>
</evidence>
<dbReference type="InterPro" id="IPR036038">
    <property type="entry name" value="Aminotransferase-like"/>
</dbReference>
<dbReference type="PROSITE" id="PS00770">
    <property type="entry name" value="AA_TRANSFER_CLASS_4"/>
    <property type="match status" value="1"/>
</dbReference>
<dbReference type="InterPro" id="IPR001544">
    <property type="entry name" value="Aminotrans_IV"/>
</dbReference>
<organism evidence="8">
    <name type="scientific">hydrothermal vent metagenome</name>
    <dbReference type="NCBI Taxonomy" id="652676"/>
    <lineage>
        <taxon>unclassified sequences</taxon>
        <taxon>metagenomes</taxon>
        <taxon>ecological metagenomes</taxon>
    </lineage>
</organism>
<evidence type="ECO:0000313" key="8">
    <source>
        <dbReference type="EMBL" id="VAX27308.1"/>
    </source>
</evidence>
<evidence type="ECO:0000256" key="2">
    <source>
        <dbReference type="ARBA" id="ARBA00009320"/>
    </source>
</evidence>
<dbReference type="EC" id="2.6.1.42" evidence="8"/>
<evidence type="ECO:0000256" key="5">
    <source>
        <dbReference type="ARBA" id="ARBA00022679"/>
    </source>
</evidence>
<dbReference type="GO" id="GO:0009082">
    <property type="term" value="P:branched-chain amino acid biosynthetic process"/>
    <property type="evidence" value="ECO:0007669"/>
    <property type="project" value="UniProtKB-KW"/>
</dbReference>
<dbReference type="Pfam" id="PF01063">
    <property type="entry name" value="Aminotran_4"/>
    <property type="match status" value="1"/>
</dbReference>
<dbReference type="GO" id="GO:0004084">
    <property type="term" value="F:branched-chain-amino-acid transaminase activity"/>
    <property type="evidence" value="ECO:0007669"/>
    <property type="project" value="UniProtKB-EC"/>
</dbReference>
<accession>A0A3B1CTI7</accession>
<keyword evidence="5 8" id="KW-0808">Transferase</keyword>
<dbReference type="InterPro" id="IPR043131">
    <property type="entry name" value="BCAT-like_N"/>
</dbReference>
<reference evidence="8" key="1">
    <citation type="submission" date="2018-06" db="EMBL/GenBank/DDBJ databases">
        <authorList>
            <person name="Zhirakovskaya E."/>
        </authorList>
    </citation>
    <scope>NUCLEOTIDE SEQUENCE</scope>
</reference>
<dbReference type="InterPro" id="IPR005786">
    <property type="entry name" value="B_amino_transII"/>
</dbReference>
<sequence length="356" mass="40173">MDELIYKLESSHEEIKIPENLIFGRTFTTHVFEMDYIADEGGWKNPTIKKFSDVILSPAALVFHYGQAIFEGLKAYKQENGSIVMFRPEKNLERLNNSARKMCIPEIDINFVLNAMTELVKIEKDWVPSKPGHSLYIRPVVFATDPFLGVKPGDNYKFIIILSPVGPYYAEGFKPVPIMVTDKFVRAVRGGVGDCKTAGNYAASLLAQKEAKKLGFTQVLYLDALEQKYIEEVGTMNMFVQFKDEVATPKLTGTILPGITRMSVLAILKEWGYNVNERDIALQEIIDSYDKGNLTELFGTGTAAVISSISKLKYKDIELQFSDEHAGELGTKLYDELTGIQYGRIEDRHNWLTKVI</sequence>
<dbReference type="PIRSF" id="PIRSF006468">
    <property type="entry name" value="BCAT1"/>
    <property type="match status" value="1"/>
</dbReference>
<gene>
    <name evidence="8" type="ORF">MNBD_IGNAVI01-1168</name>
</gene>
<evidence type="ECO:0000256" key="3">
    <source>
        <dbReference type="ARBA" id="ARBA00022576"/>
    </source>
</evidence>
<dbReference type="Gene3D" id="3.30.470.10">
    <property type="match status" value="1"/>
</dbReference>
<dbReference type="InterPro" id="IPR043132">
    <property type="entry name" value="BCAT-like_C"/>
</dbReference>
<keyword evidence="6" id="KW-0663">Pyridoxal phosphate</keyword>
<dbReference type="CDD" id="cd01557">
    <property type="entry name" value="BCAT_beta_family"/>
    <property type="match status" value="1"/>
</dbReference>
<dbReference type="NCBIfam" id="NF009897">
    <property type="entry name" value="PRK13357.1"/>
    <property type="match status" value="1"/>
</dbReference>
<keyword evidence="4" id="KW-0028">Amino-acid biosynthesis</keyword>
<dbReference type="PANTHER" id="PTHR11825:SF44">
    <property type="entry name" value="BRANCHED-CHAIN-AMINO-ACID AMINOTRANSFERASE"/>
    <property type="match status" value="1"/>
</dbReference>
<dbReference type="InterPro" id="IPR033939">
    <property type="entry name" value="BCAT_family"/>
</dbReference>
<comment type="similarity">
    <text evidence="2">Belongs to the class-IV pyridoxal-phosphate-dependent aminotransferase family.</text>
</comment>
<name>A0A3B1CTI7_9ZZZZ</name>
<dbReference type="NCBIfam" id="TIGR01123">
    <property type="entry name" value="ilvE_II"/>
    <property type="match status" value="1"/>
</dbReference>
<dbReference type="Gene3D" id="3.20.10.10">
    <property type="entry name" value="D-amino Acid Aminotransferase, subunit A, domain 2"/>
    <property type="match status" value="1"/>
</dbReference>
<evidence type="ECO:0000256" key="1">
    <source>
        <dbReference type="ARBA" id="ARBA00001933"/>
    </source>
</evidence>